<dbReference type="Gene3D" id="3.40.50.300">
    <property type="entry name" value="P-loop containing nucleotide triphosphate hydrolases"/>
    <property type="match status" value="1"/>
</dbReference>
<accession>A0A2M7TDW8</accession>
<dbReference type="Proteomes" id="UP000230970">
    <property type="component" value="Unassembled WGS sequence"/>
</dbReference>
<feature type="domain" description="AAA+ ATPase" evidence="2">
    <location>
        <begin position="58"/>
        <end position="177"/>
    </location>
</feature>
<dbReference type="PANTHER" id="PTHR43566:SF1">
    <property type="entry name" value="AAA+ ATPASE DOMAIN-CONTAINING PROTEIN"/>
    <property type="match status" value="1"/>
</dbReference>
<dbReference type="SUPFAM" id="SSF52540">
    <property type="entry name" value="P-loop containing nucleoside triphosphate hydrolases"/>
    <property type="match status" value="1"/>
</dbReference>
<dbReference type="InterPro" id="IPR027417">
    <property type="entry name" value="P-loop_NTPase"/>
</dbReference>
<dbReference type="Pfam" id="PF13635">
    <property type="entry name" value="DUF4143"/>
    <property type="match status" value="1"/>
</dbReference>
<comment type="caution">
    <text evidence="3">The sequence shown here is derived from an EMBL/GenBank/DDBJ whole genome shotgun (WGS) entry which is preliminary data.</text>
</comment>
<dbReference type="Pfam" id="PF13173">
    <property type="entry name" value="AAA_14"/>
    <property type="match status" value="1"/>
</dbReference>
<organism evidence="3 4">
    <name type="scientific">candidate division WWE3 bacterium CG_4_10_14_0_2_um_filter_42_8</name>
    <dbReference type="NCBI Taxonomy" id="1975074"/>
    <lineage>
        <taxon>Bacteria</taxon>
        <taxon>Katanobacteria</taxon>
    </lineage>
</organism>
<reference evidence="4" key="1">
    <citation type="submission" date="2017-09" db="EMBL/GenBank/DDBJ databases">
        <title>Depth-based differentiation of microbial function through sediment-hosted aquifers and enrichment of novel symbionts in the deep terrestrial subsurface.</title>
        <authorList>
            <person name="Probst A.J."/>
            <person name="Ladd B."/>
            <person name="Jarett J.K."/>
            <person name="Geller-Mcgrath D.E."/>
            <person name="Sieber C.M.K."/>
            <person name="Emerson J.B."/>
            <person name="Anantharaman K."/>
            <person name="Thomas B.C."/>
            <person name="Malmstrom R."/>
            <person name="Stieglmeier M."/>
            <person name="Klingl A."/>
            <person name="Woyke T."/>
            <person name="Ryan C.M."/>
            <person name="Banfield J.F."/>
        </authorList>
    </citation>
    <scope>NUCLEOTIDE SEQUENCE [LARGE SCALE GENOMIC DNA]</scope>
</reference>
<name>A0A2M7TDW8_UNCKA</name>
<protein>
    <submittedName>
        <fullName evidence="3">ATPase</fullName>
    </submittedName>
</protein>
<evidence type="ECO:0000313" key="4">
    <source>
        <dbReference type="Proteomes" id="UP000230970"/>
    </source>
</evidence>
<keyword evidence="1" id="KW-0812">Transmembrane</keyword>
<evidence type="ECO:0000313" key="3">
    <source>
        <dbReference type="EMBL" id="PIZ43775.1"/>
    </source>
</evidence>
<dbReference type="PANTHER" id="PTHR43566">
    <property type="entry name" value="CONSERVED PROTEIN"/>
    <property type="match status" value="1"/>
</dbReference>
<keyword evidence="1" id="KW-0472">Membrane</keyword>
<gene>
    <name evidence="3" type="ORF">COY34_00350</name>
</gene>
<evidence type="ECO:0000256" key="1">
    <source>
        <dbReference type="SAM" id="Phobius"/>
    </source>
</evidence>
<sequence length="417" mass="48134">MHVKCTSRGRASRSSFFHLPIFLFLTIPIFNTKIGIMNTNFQYIRREIETSILEHLHHQKVIILYGARQVGKTTLLHNLFRAEKTVLYLSCEQSRIQEQLIPDSLALQKVIGNYPVIILDEAQYLDNPGLILKILIDNFPERSILASGSSAFDLAHKISEPLTGRHYRFLLHPLSISEITQQVLPVDIQFHLKQALLFGTYPEVFSLTSQTEKINNLSILADAYLYKDVLAFNLVKNSRKVRELLIALALQIGNEVSYSELANIISVDRKTVEHYLDLLEKSFVAFRLYGFSRNLRNEIGKKVKIYFYDLGIRNTLVNNFNELSIRNDGGAMFENFVVSEMMKKDANAPQRTNFYFWRTYDQKEIDLVTEKNGMITAYEIKLHSSQKVNQFSKFQSIYPQSQIKLITSENLLEILHG</sequence>
<proteinExistence type="predicted"/>
<feature type="transmembrane region" description="Helical" evidence="1">
    <location>
        <begin position="16"/>
        <end position="36"/>
    </location>
</feature>
<dbReference type="InterPro" id="IPR041682">
    <property type="entry name" value="AAA_14"/>
</dbReference>
<dbReference type="InterPro" id="IPR003593">
    <property type="entry name" value="AAA+_ATPase"/>
</dbReference>
<dbReference type="EMBL" id="PFNJ01000010">
    <property type="protein sequence ID" value="PIZ43775.1"/>
    <property type="molecule type" value="Genomic_DNA"/>
</dbReference>
<dbReference type="AlphaFoldDB" id="A0A2M7TDW8"/>
<dbReference type="InterPro" id="IPR025420">
    <property type="entry name" value="DUF4143"/>
</dbReference>
<keyword evidence="1" id="KW-1133">Transmembrane helix</keyword>
<evidence type="ECO:0000259" key="2">
    <source>
        <dbReference type="SMART" id="SM00382"/>
    </source>
</evidence>
<dbReference type="SMART" id="SM00382">
    <property type="entry name" value="AAA"/>
    <property type="match status" value="1"/>
</dbReference>